<gene>
    <name evidence="1" type="ORF">MNEG_0926</name>
</gene>
<evidence type="ECO:0008006" key="3">
    <source>
        <dbReference type="Google" id="ProtNLM"/>
    </source>
</evidence>
<sequence length="148" mass="16397">MSGRAADETRDVSTSAFDFDEPETAKEAIDLGLVLCKQDKWAQALPVFQKALTLPGTGVKRFRDKPRLVSDGEKMAALFNIACCHSRLGEAREGLLALSASMEAGYADFDQILTDPDLELIRQDPRFSALVQRFQPKAGNFFGIKMPW</sequence>
<dbReference type="SUPFAM" id="SSF48452">
    <property type="entry name" value="TPR-like"/>
    <property type="match status" value="1"/>
</dbReference>
<reference evidence="1 2" key="1">
    <citation type="journal article" date="2013" name="BMC Genomics">
        <title>Reconstruction of the lipid metabolism for the microalga Monoraphidium neglectum from its genome sequence reveals characteristics suitable for biofuel production.</title>
        <authorList>
            <person name="Bogen C."/>
            <person name="Al-Dilaimi A."/>
            <person name="Albersmeier A."/>
            <person name="Wichmann J."/>
            <person name="Grundmann M."/>
            <person name="Rupp O."/>
            <person name="Lauersen K.J."/>
            <person name="Blifernez-Klassen O."/>
            <person name="Kalinowski J."/>
            <person name="Goesmann A."/>
            <person name="Mussgnug J.H."/>
            <person name="Kruse O."/>
        </authorList>
    </citation>
    <scope>NUCLEOTIDE SEQUENCE [LARGE SCALE GENOMIC DNA]</scope>
    <source>
        <strain evidence="1 2">SAG 48.87</strain>
    </source>
</reference>
<organism evidence="1 2">
    <name type="scientific">Monoraphidium neglectum</name>
    <dbReference type="NCBI Taxonomy" id="145388"/>
    <lineage>
        <taxon>Eukaryota</taxon>
        <taxon>Viridiplantae</taxon>
        <taxon>Chlorophyta</taxon>
        <taxon>core chlorophytes</taxon>
        <taxon>Chlorophyceae</taxon>
        <taxon>CS clade</taxon>
        <taxon>Sphaeropleales</taxon>
        <taxon>Selenastraceae</taxon>
        <taxon>Monoraphidium</taxon>
    </lineage>
</organism>
<dbReference type="AlphaFoldDB" id="A0A0D2K9T7"/>
<keyword evidence="2" id="KW-1185">Reference proteome</keyword>
<dbReference type="Gene3D" id="1.25.40.10">
    <property type="entry name" value="Tetratricopeptide repeat domain"/>
    <property type="match status" value="1"/>
</dbReference>
<dbReference type="NCBIfam" id="NF047558">
    <property type="entry name" value="TPR_END_plus"/>
    <property type="match status" value="1"/>
</dbReference>
<dbReference type="RefSeq" id="XP_013906052.1">
    <property type="nucleotide sequence ID" value="XM_014050598.1"/>
</dbReference>
<dbReference type="OrthoDB" id="439127at2759"/>
<evidence type="ECO:0000313" key="2">
    <source>
        <dbReference type="Proteomes" id="UP000054498"/>
    </source>
</evidence>
<protein>
    <recommendedName>
        <fullName evidence="3">Tetratricopeptide repeat protein</fullName>
    </recommendedName>
</protein>
<evidence type="ECO:0000313" key="1">
    <source>
        <dbReference type="EMBL" id="KIZ07033.1"/>
    </source>
</evidence>
<name>A0A0D2K9T7_9CHLO</name>
<dbReference type="GeneID" id="25727044"/>
<dbReference type="EMBL" id="KK100303">
    <property type="protein sequence ID" value="KIZ07033.1"/>
    <property type="molecule type" value="Genomic_DNA"/>
</dbReference>
<accession>A0A0D2K9T7</accession>
<proteinExistence type="predicted"/>
<dbReference type="KEGG" id="mng:MNEG_0926"/>
<dbReference type="Proteomes" id="UP000054498">
    <property type="component" value="Unassembled WGS sequence"/>
</dbReference>
<dbReference type="InterPro" id="IPR011990">
    <property type="entry name" value="TPR-like_helical_dom_sf"/>
</dbReference>